<reference evidence="1" key="2">
    <citation type="journal article" date="2010" name="Nature">
        <title>Comparative genomics reveals mobile pathogenicity chromosomes in Fusarium.</title>
        <authorList>
            <person name="Ma L.J."/>
            <person name="van der Does H.C."/>
            <person name="Borkovich K.A."/>
            <person name="Coleman J.J."/>
            <person name="Daboussi M.J."/>
            <person name="Di Pietro A."/>
            <person name="Dufresne M."/>
            <person name="Freitag M."/>
            <person name="Grabherr M."/>
            <person name="Henrissat B."/>
            <person name="Houterman P.M."/>
            <person name="Kang S."/>
            <person name="Shim W.B."/>
            <person name="Woloshuk C."/>
            <person name="Xie X."/>
            <person name="Xu J.R."/>
            <person name="Antoniw J."/>
            <person name="Baker S.E."/>
            <person name="Bluhm B.H."/>
            <person name="Breakspear A."/>
            <person name="Brown D.W."/>
            <person name="Butchko R.A."/>
            <person name="Chapman S."/>
            <person name="Coulson R."/>
            <person name="Coutinho P.M."/>
            <person name="Danchin E.G."/>
            <person name="Diener A."/>
            <person name="Gale L.R."/>
            <person name="Gardiner D.M."/>
            <person name="Goff S."/>
            <person name="Hammond-Kosack K.E."/>
            <person name="Hilburn K."/>
            <person name="Hua-Van A."/>
            <person name="Jonkers W."/>
            <person name="Kazan K."/>
            <person name="Kodira C.D."/>
            <person name="Koehrsen M."/>
            <person name="Kumar L."/>
            <person name="Lee Y.H."/>
            <person name="Li L."/>
            <person name="Manners J.M."/>
            <person name="Miranda-Saavedra D."/>
            <person name="Mukherjee M."/>
            <person name="Park G."/>
            <person name="Park J."/>
            <person name="Park S.Y."/>
            <person name="Proctor R.H."/>
            <person name="Regev A."/>
            <person name="Ruiz-Roldan M.C."/>
            <person name="Sain D."/>
            <person name="Sakthikumar S."/>
            <person name="Sykes S."/>
            <person name="Schwartz D.C."/>
            <person name="Turgeon B.G."/>
            <person name="Wapinski I."/>
            <person name="Yoder O."/>
            <person name="Young S."/>
            <person name="Zeng Q."/>
            <person name="Zhou S."/>
            <person name="Galagan J."/>
            <person name="Cuomo C.A."/>
            <person name="Kistler H.C."/>
            <person name="Rep M."/>
        </authorList>
    </citation>
    <scope>NUCLEOTIDE SEQUENCE [LARGE SCALE GENOMIC DNA]</scope>
    <source>
        <strain evidence="1">4287</strain>
    </source>
</reference>
<name>A0A0J9UYQ5_FUSO4</name>
<protein>
    <submittedName>
        <fullName evidence="1">Uncharacterized protein</fullName>
    </submittedName>
</protein>
<reference evidence="1" key="1">
    <citation type="submission" date="2007-04" db="EMBL/GenBank/DDBJ databases">
        <authorList>
            <consortium name="The Broad Institute Genome Sequencing Platform"/>
            <person name="Birren B."/>
            <person name="Lander E."/>
            <person name="Galagan J."/>
            <person name="Nusbaum C."/>
            <person name="Devon K."/>
            <person name="Ma L.-J."/>
            <person name="Jaffe D."/>
            <person name="Butler J."/>
            <person name="Alvarez P."/>
            <person name="Gnerre S."/>
            <person name="Grabherr M."/>
            <person name="Kleber M."/>
            <person name="Mauceli E."/>
            <person name="Brockman W."/>
            <person name="MacCallum I.A."/>
            <person name="Young S."/>
            <person name="LaButti K."/>
            <person name="DeCaprio D."/>
            <person name="Crawford M."/>
            <person name="Koehrsen M."/>
            <person name="Engels R."/>
            <person name="Montgomery P."/>
            <person name="Pearson M."/>
            <person name="Howarth C."/>
            <person name="Larson L."/>
            <person name="White J."/>
            <person name="O'Leary S."/>
            <person name="Kodira C."/>
            <person name="Zeng Q."/>
            <person name="Yandava C."/>
            <person name="Alvarado L."/>
            <person name="Kistler C."/>
            <person name="Shim W.-B."/>
            <person name="Kang S."/>
            <person name="Woloshuk C."/>
        </authorList>
    </citation>
    <scope>NUCLEOTIDE SEQUENCE</scope>
    <source>
        <strain evidence="1">4287</strain>
    </source>
</reference>
<dbReference type="AlphaFoldDB" id="A0A0J9UYQ5"/>
<proteinExistence type="predicted"/>
<dbReference type="KEGG" id="fox:FOXG_19220"/>
<organism evidence="1 2">
    <name type="scientific">Fusarium oxysporum f. sp. lycopersici (strain 4287 / CBS 123668 / FGSC 9935 / NRRL 34936)</name>
    <name type="common">Fusarium vascular wilt of tomato</name>
    <dbReference type="NCBI Taxonomy" id="426428"/>
    <lineage>
        <taxon>Eukaryota</taxon>
        <taxon>Fungi</taxon>
        <taxon>Dikarya</taxon>
        <taxon>Ascomycota</taxon>
        <taxon>Pezizomycotina</taxon>
        <taxon>Sordariomycetes</taxon>
        <taxon>Hypocreomycetidae</taxon>
        <taxon>Hypocreales</taxon>
        <taxon>Nectriaceae</taxon>
        <taxon>Fusarium</taxon>
        <taxon>Fusarium oxysporum species complex</taxon>
    </lineage>
</organism>
<accession>A0A0J9UYQ5</accession>
<gene>
    <name evidence="1" type="ORF">FOXG_19220</name>
</gene>
<dbReference type="VEuPathDB" id="FungiDB:FOXG_19220"/>
<dbReference type="EMBL" id="DS231701">
    <property type="protein sequence ID" value="KNB04058.1"/>
    <property type="molecule type" value="Genomic_DNA"/>
</dbReference>
<sequence>MVTHGESLLGNTALTFSLMQASSSICVTDIDFLSRIQQHIGKTNTHNNKPIRDAITPKSRLRGVIYAMHVSLSRGGPIHYPLLSWSRRLNSFFTANHMSPVCPIPSLVSRSIMSV</sequence>
<dbReference type="RefSeq" id="XP_018242103.1">
    <property type="nucleotide sequence ID" value="XM_018399419.1"/>
</dbReference>
<dbReference type="GeneID" id="28959926"/>
<dbReference type="Proteomes" id="UP000009097">
    <property type="component" value="Unassembled WGS sequence"/>
</dbReference>
<evidence type="ECO:0000313" key="1">
    <source>
        <dbReference type="EMBL" id="KNB04058.1"/>
    </source>
</evidence>
<evidence type="ECO:0000313" key="2">
    <source>
        <dbReference type="Proteomes" id="UP000009097"/>
    </source>
</evidence>